<feature type="transmembrane region" description="Helical" evidence="1">
    <location>
        <begin position="61"/>
        <end position="80"/>
    </location>
</feature>
<accession>A0A164ZUL3</accession>
<dbReference type="AlphaFoldDB" id="A0A164ZUL3"/>
<evidence type="ECO:0000313" key="3">
    <source>
        <dbReference type="Proteomes" id="UP000076632"/>
    </source>
</evidence>
<dbReference type="STRING" id="1328760.A0A164ZUL3"/>
<dbReference type="GO" id="GO:0016740">
    <property type="term" value="F:transferase activity"/>
    <property type="evidence" value="ECO:0007669"/>
    <property type="project" value="UniProtKB-KW"/>
</dbReference>
<dbReference type="OrthoDB" id="262547at2759"/>
<organism evidence="2 3">
    <name type="scientific">Xylona heveae (strain CBS 132557 / TC161)</name>
    <dbReference type="NCBI Taxonomy" id="1328760"/>
    <lineage>
        <taxon>Eukaryota</taxon>
        <taxon>Fungi</taxon>
        <taxon>Dikarya</taxon>
        <taxon>Ascomycota</taxon>
        <taxon>Pezizomycotina</taxon>
        <taxon>Xylonomycetes</taxon>
        <taxon>Xylonales</taxon>
        <taxon>Xylonaceae</taxon>
        <taxon>Xylona</taxon>
    </lineage>
</organism>
<protein>
    <submittedName>
        <fullName evidence="2">Glycosyltransferase family 69 protein</fullName>
    </submittedName>
</protein>
<sequence>MWRQAHSYELLPTSNEGLKDPFEKNESHFYTAALRKTWCLCRDTCCALVSGSSAGRKLGKVVLIFIPVVVLALVVLTALFNPSYVHRPPHYVGANPHNEKVFIAANIVDAGLIRGAWGEALLHLIEQLGPENTYLSIYENDSGSDTREALSELRQKVKCRSTITSEHLPFENIPKVELPSGEKRTKRIEYLATVRNRAIQPLERVGKYTTFDKILFLNDVVFSPRDAADLLFSTNADSDGRAQYTAACALDFINPFKFYDTFASRDFEGFSMGVPFYPWFAPGKSRDQVLDGTDAVQVQSCWGGMVAFDAKWFQPPKSSGLPNGLDFQSSPGHAIYPNAEPPLRFRAEKELYWESSECCLIHADIQAAATNAGNFKGIYMNPFIRVAYDAHTHKLLETTRRFEKLYSGIHRLITSMAGLPKWNPRRAEMPGETVNHTTWSPSYHRFEDIEQVAAPGGFCGMPALQVLKKQHKPGEKMWERLPIPSR</sequence>
<keyword evidence="1" id="KW-1133">Transmembrane helix</keyword>
<dbReference type="InParanoid" id="A0A164ZUL3"/>
<dbReference type="PANTHER" id="PTHR34144">
    <property type="entry name" value="CHROMOSOME 8, WHOLE GENOME SHOTGUN SEQUENCE"/>
    <property type="match status" value="1"/>
</dbReference>
<name>A0A164ZUL3_XYLHT</name>
<dbReference type="Pfam" id="PF11735">
    <property type="entry name" value="CAP59_mtransfer"/>
    <property type="match status" value="1"/>
</dbReference>
<dbReference type="Proteomes" id="UP000076632">
    <property type="component" value="Unassembled WGS sequence"/>
</dbReference>
<keyword evidence="1" id="KW-0812">Transmembrane</keyword>
<proteinExistence type="predicted"/>
<gene>
    <name evidence="2" type="ORF">L228DRAFT_45833</name>
</gene>
<evidence type="ECO:0000313" key="2">
    <source>
        <dbReference type="EMBL" id="KZF19548.1"/>
    </source>
</evidence>
<evidence type="ECO:0000256" key="1">
    <source>
        <dbReference type="SAM" id="Phobius"/>
    </source>
</evidence>
<dbReference type="InterPro" id="IPR021047">
    <property type="entry name" value="Mannosyltransferase_CMT1"/>
</dbReference>
<keyword evidence="2" id="KW-0808">Transferase</keyword>
<dbReference type="RefSeq" id="XP_018185103.1">
    <property type="nucleotide sequence ID" value="XM_018336616.1"/>
</dbReference>
<keyword evidence="3" id="KW-1185">Reference proteome</keyword>
<dbReference type="PANTHER" id="PTHR34144:SF8">
    <property type="entry name" value="GLYCOSYLTRANSFERASE FAMILY 69 PROTEIN"/>
    <property type="match status" value="1"/>
</dbReference>
<dbReference type="OMA" id="AGFPRFN"/>
<dbReference type="EMBL" id="KV407466">
    <property type="protein sequence ID" value="KZF19548.1"/>
    <property type="molecule type" value="Genomic_DNA"/>
</dbReference>
<dbReference type="GeneID" id="28901753"/>
<keyword evidence="1" id="KW-0472">Membrane</keyword>
<reference evidence="2 3" key="1">
    <citation type="journal article" date="2016" name="Fungal Biol.">
        <title>The genome of Xylona heveae provides a window into fungal endophytism.</title>
        <authorList>
            <person name="Gazis R."/>
            <person name="Kuo A."/>
            <person name="Riley R."/>
            <person name="LaButti K."/>
            <person name="Lipzen A."/>
            <person name="Lin J."/>
            <person name="Amirebrahimi M."/>
            <person name="Hesse C.N."/>
            <person name="Spatafora J.W."/>
            <person name="Henrissat B."/>
            <person name="Hainaut M."/>
            <person name="Grigoriev I.V."/>
            <person name="Hibbett D.S."/>
        </authorList>
    </citation>
    <scope>NUCLEOTIDE SEQUENCE [LARGE SCALE GENOMIC DNA]</scope>
    <source>
        <strain evidence="2 3">TC161</strain>
    </source>
</reference>